<evidence type="ECO:0000313" key="2">
    <source>
        <dbReference type="EMBL" id="CAF5108110.1"/>
    </source>
</evidence>
<dbReference type="AlphaFoldDB" id="A0A8S3F8X1"/>
<feature type="domain" description="26S proteasome regulatory subunit Rpn7 N-terminal" evidence="1">
    <location>
        <begin position="65"/>
        <end position="112"/>
    </location>
</feature>
<name>A0A8S3F8X1_9BILA</name>
<dbReference type="PANTHER" id="PTHR14145">
    <property type="entry name" value="26S PROTESOME SUBUNIT 6"/>
    <property type="match status" value="1"/>
</dbReference>
<protein>
    <recommendedName>
        <fullName evidence="1">26S proteasome regulatory subunit Rpn7 N-terminal domain-containing protein</fullName>
    </recommendedName>
</protein>
<dbReference type="PANTHER" id="PTHR14145:SF1">
    <property type="entry name" value="26S PROTEASOME NON-ATPASE REGULATORY SUBUNIT 6"/>
    <property type="match status" value="1"/>
</dbReference>
<dbReference type="Proteomes" id="UP000681967">
    <property type="component" value="Unassembled WGS sequence"/>
</dbReference>
<feature type="non-terminal residue" evidence="2">
    <location>
        <position position="1"/>
    </location>
</feature>
<accession>A0A8S3F8X1</accession>
<gene>
    <name evidence="2" type="ORF">BYL167_LOCUS65292</name>
</gene>
<dbReference type="GO" id="GO:0005838">
    <property type="term" value="C:proteasome regulatory particle"/>
    <property type="evidence" value="ECO:0007669"/>
    <property type="project" value="TreeGrafter"/>
</dbReference>
<evidence type="ECO:0000259" key="1">
    <source>
        <dbReference type="Pfam" id="PF10602"/>
    </source>
</evidence>
<evidence type="ECO:0000313" key="3">
    <source>
        <dbReference type="Proteomes" id="UP000681967"/>
    </source>
</evidence>
<feature type="non-terminal residue" evidence="2">
    <location>
        <position position="113"/>
    </location>
</feature>
<reference evidence="2" key="1">
    <citation type="submission" date="2021-02" db="EMBL/GenBank/DDBJ databases">
        <authorList>
            <person name="Nowell W R."/>
        </authorList>
    </citation>
    <scope>NUCLEOTIDE SEQUENCE</scope>
</reference>
<dbReference type="InterPro" id="IPR045135">
    <property type="entry name" value="Rpn7_N"/>
</dbReference>
<dbReference type="Pfam" id="PF10602">
    <property type="entry name" value="RPN7"/>
    <property type="match status" value="1"/>
</dbReference>
<organism evidence="2 3">
    <name type="scientific">Rotaria magnacalcarata</name>
    <dbReference type="NCBI Taxonomy" id="392030"/>
    <lineage>
        <taxon>Eukaryota</taxon>
        <taxon>Metazoa</taxon>
        <taxon>Spiralia</taxon>
        <taxon>Gnathifera</taxon>
        <taxon>Rotifera</taxon>
        <taxon>Eurotatoria</taxon>
        <taxon>Bdelloidea</taxon>
        <taxon>Philodinida</taxon>
        <taxon>Philodinidae</taxon>
        <taxon>Rotaria</taxon>
    </lineage>
</organism>
<comment type="caution">
    <text evidence="2">The sequence shown here is derived from an EMBL/GenBank/DDBJ whole genome shotgun (WGS) entry which is preliminary data.</text>
</comment>
<proteinExistence type="predicted"/>
<dbReference type="InterPro" id="IPR019585">
    <property type="entry name" value="Rpn7/CSN1"/>
</dbReference>
<sequence length="113" mass="12932">IMPIEDLSEEGLPKVPNLELAQLKFLITLQPNNKSLKEKLLNEIKANNMTPFYLECVKDGELSSDEKLVQTMRKANEDKLKELDGKIEDNEKAFGDSEIRESYLAKSQYLCLI</sequence>
<dbReference type="GO" id="GO:0043161">
    <property type="term" value="P:proteasome-mediated ubiquitin-dependent protein catabolic process"/>
    <property type="evidence" value="ECO:0007669"/>
    <property type="project" value="TreeGrafter"/>
</dbReference>
<dbReference type="EMBL" id="CAJOBH010240688">
    <property type="protein sequence ID" value="CAF5108110.1"/>
    <property type="molecule type" value="Genomic_DNA"/>
</dbReference>